<reference evidence="1 2" key="1">
    <citation type="submission" date="2024-03" db="EMBL/GenBank/DDBJ databases">
        <title>A high-quality draft genome sequence of Diaporthe vaccinii, a causative agent of upright dieback and viscid rot disease in cranberry plants.</title>
        <authorList>
            <person name="Sarrasin M."/>
            <person name="Lang B.F."/>
            <person name="Burger G."/>
        </authorList>
    </citation>
    <scope>NUCLEOTIDE SEQUENCE [LARGE SCALE GENOMIC DNA]</scope>
    <source>
        <strain evidence="1 2">IS7</strain>
    </source>
</reference>
<accession>A0ABR4DZ12</accession>
<gene>
    <name evidence="1" type="ORF">FJTKL_02086</name>
</gene>
<name>A0ABR4DZ12_9PEZI</name>
<sequence length="70" mass="8198">MFAARGRQCVSSHLSRPVFCARGEAWNARQPVPRIRPHPHQRKLHTSTPHRLWCRHWTLTTWASLDADDC</sequence>
<organism evidence="1 2">
    <name type="scientific">Diaporthe vaccinii</name>
    <dbReference type="NCBI Taxonomy" id="105482"/>
    <lineage>
        <taxon>Eukaryota</taxon>
        <taxon>Fungi</taxon>
        <taxon>Dikarya</taxon>
        <taxon>Ascomycota</taxon>
        <taxon>Pezizomycotina</taxon>
        <taxon>Sordariomycetes</taxon>
        <taxon>Sordariomycetidae</taxon>
        <taxon>Diaporthales</taxon>
        <taxon>Diaporthaceae</taxon>
        <taxon>Diaporthe</taxon>
        <taxon>Diaporthe eres species complex</taxon>
    </lineage>
</organism>
<proteinExistence type="predicted"/>
<dbReference type="EMBL" id="JBAWTH010000134">
    <property type="protein sequence ID" value="KAL2275403.1"/>
    <property type="molecule type" value="Genomic_DNA"/>
</dbReference>
<evidence type="ECO:0000313" key="2">
    <source>
        <dbReference type="Proteomes" id="UP001600888"/>
    </source>
</evidence>
<dbReference type="Proteomes" id="UP001600888">
    <property type="component" value="Unassembled WGS sequence"/>
</dbReference>
<evidence type="ECO:0000313" key="1">
    <source>
        <dbReference type="EMBL" id="KAL2275403.1"/>
    </source>
</evidence>
<comment type="caution">
    <text evidence="1">The sequence shown here is derived from an EMBL/GenBank/DDBJ whole genome shotgun (WGS) entry which is preliminary data.</text>
</comment>
<keyword evidence="2" id="KW-1185">Reference proteome</keyword>
<protein>
    <submittedName>
        <fullName evidence="1">Uncharacterized protein</fullName>
    </submittedName>
</protein>